<dbReference type="InterPro" id="IPR036691">
    <property type="entry name" value="Endo/exonu/phosph_ase_sf"/>
</dbReference>
<gene>
    <name evidence="2" type="ORF">JCM19231_1638</name>
</gene>
<proteinExistence type="predicted"/>
<comment type="caution">
    <text evidence="2">The sequence shown here is derived from an EMBL/GenBank/DDBJ whole genome shotgun (WGS) entry which is preliminary data.</text>
</comment>
<accession>A0A0B8NXZ1</accession>
<protein>
    <submittedName>
        <fullName evidence="2">Metal-dependent hydrolase</fullName>
    </submittedName>
</protein>
<feature type="signal peptide" evidence="1">
    <location>
        <begin position="1"/>
        <end position="28"/>
    </location>
</feature>
<evidence type="ECO:0000313" key="2">
    <source>
        <dbReference type="EMBL" id="GAM57197.1"/>
    </source>
</evidence>
<evidence type="ECO:0000313" key="3">
    <source>
        <dbReference type="Proteomes" id="UP000031671"/>
    </source>
</evidence>
<feature type="chain" id="PRO_5002139539" evidence="1">
    <location>
        <begin position="29"/>
        <end position="220"/>
    </location>
</feature>
<dbReference type="Proteomes" id="UP000031671">
    <property type="component" value="Unassembled WGS sequence"/>
</dbReference>
<reference evidence="2 3" key="1">
    <citation type="submission" date="2015-01" db="EMBL/GenBank/DDBJ databases">
        <title>Vibrio sp. C1 JCM 19231 whole genome shotgun sequence.</title>
        <authorList>
            <person name="Sawabe T."/>
            <person name="Meirelles P."/>
            <person name="Feng G."/>
            <person name="Sayaka M."/>
            <person name="Hattori M."/>
            <person name="Ohkuma M."/>
        </authorList>
    </citation>
    <scope>NUCLEOTIDE SEQUENCE [LARGE SCALE GENOMIC DNA]</scope>
    <source>
        <strain evidence="3">JCM 19231</strain>
    </source>
</reference>
<keyword evidence="2" id="KW-0378">Hydrolase</keyword>
<dbReference type="AlphaFoldDB" id="A0A0B8NXZ1"/>
<dbReference type="Gene3D" id="3.60.10.10">
    <property type="entry name" value="Endonuclease/exonuclease/phosphatase"/>
    <property type="match status" value="1"/>
</dbReference>
<evidence type="ECO:0000256" key="1">
    <source>
        <dbReference type="SAM" id="SignalP"/>
    </source>
</evidence>
<organism evidence="2 3">
    <name type="scientific">Vibrio ishigakensis</name>
    <dbReference type="NCBI Taxonomy" id="1481914"/>
    <lineage>
        <taxon>Bacteria</taxon>
        <taxon>Pseudomonadati</taxon>
        <taxon>Pseudomonadota</taxon>
        <taxon>Gammaproteobacteria</taxon>
        <taxon>Vibrionales</taxon>
        <taxon>Vibrionaceae</taxon>
        <taxon>Vibrio</taxon>
    </lineage>
</organism>
<name>A0A0B8NXZ1_9VIBR</name>
<reference evidence="2 3" key="2">
    <citation type="submission" date="2015-01" db="EMBL/GenBank/DDBJ databases">
        <authorList>
            <consortium name="NBRP consortium"/>
            <person name="Sawabe T."/>
            <person name="Meirelles P."/>
            <person name="Feng G."/>
            <person name="Sayaka M."/>
            <person name="Hattori M."/>
            <person name="Ohkuma M."/>
        </authorList>
    </citation>
    <scope>NUCLEOTIDE SEQUENCE [LARGE SCALE GENOMIC DNA]</scope>
    <source>
        <strain evidence="3">JCM 19231</strain>
    </source>
</reference>
<keyword evidence="1" id="KW-0732">Signal</keyword>
<sequence>MNTKTVKKCLAFTSILLSPLTFTQVAYASSLQVSSWNIAWLSETGYPQFSESIRNQDDWQRLSYYSNKLNSDVLAFQEVNSAEAISKVVGDDFNIYLSQRSDWRYRGHQFNDINQYTGFAVNKSLEVKEHKDLNLNTERNGKLRFATYIEVKRPNAPAIHALSVHLKAGCQAKERNNRSCQILRTQGEMLNSWIKEREANGDAIWSWEILTTTWLTEATG</sequence>
<keyword evidence="3" id="KW-1185">Reference proteome</keyword>
<dbReference type="SUPFAM" id="SSF56219">
    <property type="entry name" value="DNase I-like"/>
    <property type="match status" value="1"/>
</dbReference>
<dbReference type="EMBL" id="BBRZ01000047">
    <property type="protein sequence ID" value="GAM57197.1"/>
    <property type="molecule type" value="Genomic_DNA"/>
</dbReference>
<dbReference type="GO" id="GO:0016787">
    <property type="term" value="F:hydrolase activity"/>
    <property type="evidence" value="ECO:0007669"/>
    <property type="project" value="UniProtKB-KW"/>
</dbReference>